<dbReference type="GO" id="GO:0016491">
    <property type="term" value="F:oxidoreductase activity"/>
    <property type="evidence" value="ECO:0007669"/>
    <property type="project" value="UniProtKB-KW"/>
</dbReference>
<dbReference type="PANTHER" id="PTHR43710:SF6">
    <property type="entry name" value="INDOLEPYRUVATE OXIDOREDUCTASE SUBUNIT IORA"/>
    <property type="match status" value="1"/>
</dbReference>
<feature type="domain" description="4Fe-4S ferredoxin-type" evidence="6">
    <location>
        <begin position="630"/>
        <end position="659"/>
    </location>
</feature>
<dbReference type="InterPro" id="IPR045025">
    <property type="entry name" value="HACL1-like"/>
</dbReference>
<dbReference type="EMBL" id="PPUT01000004">
    <property type="protein sequence ID" value="RDC46184.1"/>
    <property type="molecule type" value="Genomic_DNA"/>
</dbReference>
<keyword evidence="3" id="KW-0408">Iron</keyword>
<evidence type="ECO:0000313" key="8">
    <source>
        <dbReference type="Proteomes" id="UP000253805"/>
    </source>
</evidence>
<evidence type="ECO:0000313" key="7">
    <source>
        <dbReference type="EMBL" id="RDC46184.1"/>
    </source>
</evidence>
<evidence type="ECO:0000256" key="1">
    <source>
        <dbReference type="ARBA" id="ARBA00022723"/>
    </source>
</evidence>
<reference evidence="7 8" key="1">
    <citation type="journal article" date="2018" name="Elife">
        <title>Discovery and characterization of a prevalent human gut bacterial enzyme sufficient for the inactivation of a family of plant toxins.</title>
        <authorList>
            <person name="Koppel N."/>
            <person name="Bisanz J.E."/>
            <person name="Pandelia M.E."/>
            <person name="Turnbaugh P.J."/>
            <person name="Balskus E.P."/>
        </authorList>
    </citation>
    <scope>NUCLEOTIDE SEQUENCE [LARGE SCALE GENOMIC DNA]</scope>
    <source>
        <strain evidence="7 8">OB21 GAM 11</strain>
    </source>
</reference>
<evidence type="ECO:0000256" key="2">
    <source>
        <dbReference type="ARBA" id="ARBA00023002"/>
    </source>
</evidence>
<dbReference type="AlphaFoldDB" id="A0A369P263"/>
<dbReference type="CDD" id="cd07034">
    <property type="entry name" value="TPP_PYR_PFOR_IOR-alpha_like"/>
    <property type="match status" value="1"/>
</dbReference>
<dbReference type="PROSITE" id="PS00198">
    <property type="entry name" value="4FE4S_FER_1"/>
    <property type="match status" value="1"/>
</dbReference>
<gene>
    <name evidence="7" type="ORF">C1850_02455</name>
</gene>
<proteinExistence type="predicted"/>
<keyword evidence="1" id="KW-0479">Metal-binding</keyword>
<feature type="region of interest" description="Disordered" evidence="5">
    <location>
        <begin position="725"/>
        <end position="745"/>
    </location>
</feature>
<name>A0A369P263_9ACTN</name>
<organism evidence="7 8">
    <name type="scientific">Adlercreutzia equolifaciens subsp. celatus</name>
    <dbReference type="NCBI Taxonomy" id="394340"/>
    <lineage>
        <taxon>Bacteria</taxon>
        <taxon>Bacillati</taxon>
        <taxon>Actinomycetota</taxon>
        <taxon>Coriobacteriia</taxon>
        <taxon>Eggerthellales</taxon>
        <taxon>Eggerthellaceae</taxon>
        <taxon>Adlercreutzia</taxon>
    </lineage>
</organism>
<dbReference type="GO" id="GO:0051536">
    <property type="term" value="F:iron-sulfur cluster binding"/>
    <property type="evidence" value="ECO:0007669"/>
    <property type="project" value="UniProtKB-KW"/>
</dbReference>
<comment type="caution">
    <text evidence="7">The sequence shown here is derived from an EMBL/GenBank/DDBJ whole genome shotgun (WGS) entry which is preliminary data.</text>
</comment>
<evidence type="ECO:0000256" key="4">
    <source>
        <dbReference type="ARBA" id="ARBA00023014"/>
    </source>
</evidence>
<dbReference type="Proteomes" id="UP000253805">
    <property type="component" value="Unassembled WGS sequence"/>
</dbReference>
<keyword evidence="2" id="KW-0560">Oxidoreductase</keyword>
<dbReference type="RefSeq" id="WP_114548468.1">
    <property type="nucleotide sequence ID" value="NZ_DBGDPA010000048.1"/>
</dbReference>
<dbReference type="GO" id="GO:0030976">
    <property type="term" value="F:thiamine pyrophosphate binding"/>
    <property type="evidence" value="ECO:0007669"/>
    <property type="project" value="InterPro"/>
</dbReference>
<dbReference type="Pfam" id="PF01855">
    <property type="entry name" value="POR_N"/>
    <property type="match status" value="1"/>
</dbReference>
<evidence type="ECO:0000259" key="6">
    <source>
        <dbReference type="PROSITE" id="PS51379"/>
    </source>
</evidence>
<dbReference type="CDD" id="cd02008">
    <property type="entry name" value="TPP_IOR_alpha"/>
    <property type="match status" value="1"/>
</dbReference>
<dbReference type="GO" id="GO:0000287">
    <property type="term" value="F:magnesium ion binding"/>
    <property type="evidence" value="ECO:0007669"/>
    <property type="project" value="UniProtKB-ARBA"/>
</dbReference>
<dbReference type="Pfam" id="PF00037">
    <property type="entry name" value="Fer4"/>
    <property type="match status" value="1"/>
</dbReference>
<dbReference type="InterPro" id="IPR017900">
    <property type="entry name" value="4Fe4S_Fe_S_CS"/>
</dbReference>
<sequence length="745" mass="78104">MAKKLLMGNEAFAHAALEAGVNVVAGYPGTPSSELVETVAKLHAAGAAQDVHVEWSTNEKAALEMLAGASYCGARVLFTCKQVGLNVASDALMSLNYVGTGGGCVLFVADDPGPISSQTEQDTRRFGSFAKVPVIDPATPEQGFAMMQAAFELSERYHTPVIVRPTTRINHASTFFEVAEETHGRPLPEEGFQKDPKWVIFPKRAFEAHGEINRRLAQIAWDYTHDPAFAQFNEVFEGGGEGEGACAQNGVEGAGASAPAVGIVAGGVSAAYAREALTLITSQAARAGIPVPRYRFIAVGTPYPFPTETAAAFAEGLTDVIVFEELDSVLEEEMLKLAGARHLPLRVHGKLTGEANDRGENMTENIAGRLGRFFDRTHRSNGLAALVASTIGANDLSYEGPLPVRPPVLCAGCPHRGSFYAVKQALRGREAVLCGDIGCYTLGNAQPLDAVDTCLCMGAGITMAQGFAVAEPDKKQVAFVGDSTFFASAMTGIANAVYNGHDVTFAILDNATTAMTGSQPHPGTGVTLMGERRRPIVIEEVLHGLGIQHIGFANPHSLESSVAAARAAIDYEGPSAIIFRAPCIQLKKPDAPVTIDADKCTGCKKCITSIGCPGIGFDEGLRGPKSGTRGQAFVDTSLCDGCALCVQVCPFDAIQGAVGFGGAVPTEPAIYAPNPDPFQTGPIPRVLTDEVNDFQETEIAGESNETPGEVLGAVEGVPVAERIVHSEGPTGPLAGLPLSEEGGVR</sequence>
<dbReference type="PROSITE" id="PS51379">
    <property type="entry name" value="4FE4S_FER_2"/>
    <property type="match status" value="2"/>
</dbReference>
<evidence type="ECO:0000256" key="5">
    <source>
        <dbReference type="SAM" id="MobiDB-lite"/>
    </source>
</evidence>
<protein>
    <submittedName>
        <fullName evidence="7">Indolepyruvate oxidoreductase</fullName>
    </submittedName>
</protein>
<feature type="domain" description="4Fe-4S ferredoxin-type" evidence="6">
    <location>
        <begin position="591"/>
        <end position="620"/>
    </location>
</feature>
<dbReference type="SUPFAM" id="SSF52518">
    <property type="entry name" value="Thiamin diphosphate-binding fold (THDP-binding)"/>
    <property type="match status" value="2"/>
</dbReference>
<dbReference type="Pfam" id="PF02775">
    <property type="entry name" value="TPP_enzyme_C"/>
    <property type="match status" value="1"/>
</dbReference>
<dbReference type="SUPFAM" id="SSF54862">
    <property type="entry name" value="4Fe-4S ferredoxins"/>
    <property type="match status" value="1"/>
</dbReference>
<dbReference type="InterPro" id="IPR029061">
    <property type="entry name" value="THDP-binding"/>
</dbReference>
<dbReference type="InterPro" id="IPR011766">
    <property type="entry name" value="TPP_enzyme_TPP-bd"/>
</dbReference>
<dbReference type="Gene3D" id="3.30.70.20">
    <property type="match status" value="1"/>
</dbReference>
<dbReference type="InterPro" id="IPR002880">
    <property type="entry name" value="Pyrv_Fd/Flavodoxin_OxRdtase_N"/>
</dbReference>
<dbReference type="Gene3D" id="3.40.50.970">
    <property type="match status" value="2"/>
</dbReference>
<keyword evidence="7" id="KW-0670">Pyruvate</keyword>
<keyword evidence="4" id="KW-0411">Iron-sulfur</keyword>
<accession>A0A369P263</accession>
<dbReference type="InterPro" id="IPR017896">
    <property type="entry name" value="4Fe4S_Fe-S-bd"/>
</dbReference>
<dbReference type="PANTHER" id="PTHR43710">
    <property type="entry name" value="2-HYDROXYACYL-COA LYASE"/>
    <property type="match status" value="1"/>
</dbReference>
<dbReference type="FunFam" id="3.40.50.970:FF:000039">
    <property type="entry name" value="Indolepyruvate oxidoreductase subunit IorA"/>
    <property type="match status" value="1"/>
</dbReference>
<evidence type="ECO:0000256" key="3">
    <source>
        <dbReference type="ARBA" id="ARBA00023004"/>
    </source>
</evidence>